<gene>
    <name evidence="4" type="ORF">B4O97_04305</name>
</gene>
<feature type="transmembrane region" description="Helical" evidence="1">
    <location>
        <begin position="12"/>
        <end position="33"/>
    </location>
</feature>
<dbReference type="RefSeq" id="WP_083048677.1">
    <property type="nucleotide sequence ID" value="NZ_MWQY01000004.1"/>
</dbReference>
<evidence type="ECO:0000313" key="4">
    <source>
        <dbReference type="EMBL" id="ORC36854.1"/>
    </source>
</evidence>
<dbReference type="OrthoDB" id="9794512at2"/>
<keyword evidence="1" id="KW-0812">Transmembrane</keyword>
<proteinExistence type="predicted"/>
<feature type="domain" description="DUF7088" evidence="3">
    <location>
        <begin position="40"/>
        <end position="142"/>
    </location>
</feature>
<dbReference type="Proteomes" id="UP000192343">
    <property type="component" value="Unassembled WGS sequence"/>
</dbReference>
<dbReference type="InterPro" id="IPR019196">
    <property type="entry name" value="ABC_transp_unknown"/>
</dbReference>
<evidence type="ECO:0000313" key="5">
    <source>
        <dbReference type="Proteomes" id="UP000192343"/>
    </source>
</evidence>
<name>A0A1Y1S0J0_9SPIO</name>
<reference evidence="4 5" key="1">
    <citation type="submission" date="2017-03" db="EMBL/GenBank/DDBJ databases">
        <title>Draft Genome sequence of Marispirochaeta sp. strain JC444.</title>
        <authorList>
            <person name="Shivani Y."/>
            <person name="Subhash Y."/>
            <person name="Sasikala C."/>
            <person name="Ramana C."/>
        </authorList>
    </citation>
    <scope>NUCLEOTIDE SEQUENCE [LARGE SCALE GENOMIC DNA]</scope>
    <source>
        <strain evidence="4 5">JC444</strain>
    </source>
</reference>
<feature type="transmembrane region" description="Helical" evidence="1">
    <location>
        <begin position="636"/>
        <end position="656"/>
    </location>
</feature>
<keyword evidence="1" id="KW-1133">Transmembrane helix</keyword>
<comment type="caution">
    <text evidence="4">The sequence shown here is derived from an EMBL/GenBank/DDBJ whole genome shotgun (WGS) entry which is preliminary data.</text>
</comment>
<evidence type="ECO:0000256" key="1">
    <source>
        <dbReference type="SAM" id="Phobius"/>
    </source>
</evidence>
<organism evidence="4 5">
    <name type="scientific">Marispirochaeta aestuarii</name>
    <dbReference type="NCBI Taxonomy" id="1963862"/>
    <lineage>
        <taxon>Bacteria</taxon>
        <taxon>Pseudomonadati</taxon>
        <taxon>Spirochaetota</taxon>
        <taxon>Spirochaetia</taxon>
        <taxon>Spirochaetales</taxon>
        <taxon>Spirochaetaceae</taxon>
        <taxon>Marispirochaeta</taxon>
    </lineage>
</organism>
<dbReference type="Pfam" id="PF23357">
    <property type="entry name" value="DUF7088"/>
    <property type="match status" value="1"/>
</dbReference>
<dbReference type="STRING" id="1963862.B4O97_04305"/>
<dbReference type="EMBL" id="MWQY01000004">
    <property type="protein sequence ID" value="ORC36854.1"/>
    <property type="molecule type" value="Genomic_DNA"/>
</dbReference>
<evidence type="ECO:0000259" key="3">
    <source>
        <dbReference type="Pfam" id="PF23357"/>
    </source>
</evidence>
<evidence type="ECO:0000259" key="2">
    <source>
        <dbReference type="Pfam" id="PF09822"/>
    </source>
</evidence>
<keyword evidence="5" id="KW-1185">Reference proteome</keyword>
<protein>
    <submittedName>
        <fullName evidence="4">Uncharacterized protein</fullName>
    </submittedName>
</protein>
<feature type="domain" description="ABC-type uncharacterised transport system" evidence="2">
    <location>
        <begin position="314"/>
        <end position="584"/>
    </location>
</feature>
<dbReference type="AlphaFoldDB" id="A0A1Y1S0J0"/>
<sequence length="678" mass="75327">MKIKEYLASERSNRLLLLVVIVLVNLVCLDWFFRIDLTEGNTYSLSSVSRETIATLREPLTVSVFFSRDLPAPYNTVARYVRDLLAEYDSLGNPNFRYQLVDMESDGGRETADSYGIRSVQVQEVRSDEFQSRNAYMGIAVSYADEVAQLQEITGTEGLEYRITTTISRLVGTVEAAAALDEKVETVLYYSPALASYRIAGFDELEDLVTEAVQAVNAEKNGILDLRVETVDQDAAVASLGEQYGFQRISYPDQDNPGRNRQATVGMVLRLGDRFETLPLDLSQQLFGGYALAGLSNIQERIEGALEGLLSNNPAVGYLTGHGEKALDDSQRGAGVFRNLSSDLYEFREINLKQDEIPAGINTLIINGPKSPIPEKELYALDQFLMQGGSLMVLADPYEIVQTQNAPPSYLPINHGLTKMLSRYGVELEQNILLDKNAYTVRQQFGEMPLYYVPLLEKKSLDQEHPITKNLGQVAFFAASSLKGAENPPAEVDLRVLARSSDEAWTMEDTIDLNPMGMSPPADSELQSYPLMILAEGYFPSYFEGPLETEVLDEGISGSRHIERGIRRGKLLVAGSSELTGAQLVDPQGTSPNAILIQNMLDYMNGNEELPLTRSKGLNLMPLGDTSPRYRSFVKGFAMVGMPLLVIVAGLLVWRLREARRRNIRRTFTGEGNREVEK</sequence>
<dbReference type="InterPro" id="IPR055396">
    <property type="entry name" value="DUF7088"/>
</dbReference>
<keyword evidence="1" id="KW-0472">Membrane</keyword>
<accession>A0A1Y1S0J0</accession>
<dbReference type="Pfam" id="PF09822">
    <property type="entry name" value="ABC_transp_aux"/>
    <property type="match status" value="1"/>
</dbReference>